<proteinExistence type="predicted"/>
<dbReference type="Proteomes" id="UP001054252">
    <property type="component" value="Unassembled WGS sequence"/>
</dbReference>
<dbReference type="AlphaFoldDB" id="A0AAV5I585"/>
<evidence type="ECO:0000313" key="2">
    <source>
        <dbReference type="Proteomes" id="UP001054252"/>
    </source>
</evidence>
<organism evidence="1 2">
    <name type="scientific">Rubroshorea leprosula</name>
    <dbReference type="NCBI Taxonomy" id="152421"/>
    <lineage>
        <taxon>Eukaryota</taxon>
        <taxon>Viridiplantae</taxon>
        <taxon>Streptophyta</taxon>
        <taxon>Embryophyta</taxon>
        <taxon>Tracheophyta</taxon>
        <taxon>Spermatophyta</taxon>
        <taxon>Magnoliopsida</taxon>
        <taxon>eudicotyledons</taxon>
        <taxon>Gunneridae</taxon>
        <taxon>Pentapetalae</taxon>
        <taxon>rosids</taxon>
        <taxon>malvids</taxon>
        <taxon>Malvales</taxon>
        <taxon>Dipterocarpaceae</taxon>
        <taxon>Rubroshorea</taxon>
    </lineage>
</organism>
<dbReference type="EMBL" id="BPVZ01000007">
    <property type="protein sequence ID" value="GKU93391.1"/>
    <property type="molecule type" value="Genomic_DNA"/>
</dbReference>
<evidence type="ECO:0000313" key="1">
    <source>
        <dbReference type="EMBL" id="GKU93391.1"/>
    </source>
</evidence>
<sequence length="87" mass="9885">MVMVLGPERDLSFPYLTSVRGRFGPDPSFLATGNLERELRTKQVGLALTEDEKHQLQKMVDQDTKIYIGGILSHCWLWCMIDFIGGL</sequence>
<keyword evidence="2" id="KW-1185">Reference proteome</keyword>
<reference evidence="1 2" key="1">
    <citation type="journal article" date="2021" name="Commun. Biol.">
        <title>The genome of Shorea leprosula (Dipterocarpaceae) highlights the ecological relevance of drought in aseasonal tropical rainforests.</title>
        <authorList>
            <person name="Ng K.K.S."/>
            <person name="Kobayashi M.J."/>
            <person name="Fawcett J.A."/>
            <person name="Hatakeyama M."/>
            <person name="Paape T."/>
            <person name="Ng C.H."/>
            <person name="Ang C.C."/>
            <person name="Tnah L.H."/>
            <person name="Lee C.T."/>
            <person name="Nishiyama T."/>
            <person name="Sese J."/>
            <person name="O'Brien M.J."/>
            <person name="Copetti D."/>
            <person name="Mohd Noor M.I."/>
            <person name="Ong R.C."/>
            <person name="Putra M."/>
            <person name="Sireger I.Z."/>
            <person name="Indrioko S."/>
            <person name="Kosugi Y."/>
            <person name="Izuno A."/>
            <person name="Isagi Y."/>
            <person name="Lee S.L."/>
            <person name="Shimizu K.K."/>
        </authorList>
    </citation>
    <scope>NUCLEOTIDE SEQUENCE [LARGE SCALE GENOMIC DNA]</scope>
    <source>
        <strain evidence="1">214</strain>
    </source>
</reference>
<protein>
    <submittedName>
        <fullName evidence="1">Uncharacterized protein</fullName>
    </submittedName>
</protein>
<name>A0AAV5I585_9ROSI</name>
<gene>
    <name evidence="1" type="ORF">SLEP1_g6986</name>
</gene>
<accession>A0AAV5I585</accession>
<comment type="caution">
    <text evidence="1">The sequence shown here is derived from an EMBL/GenBank/DDBJ whole genome shotgun (WGS) entry which is preliminary data.</text>
</comment>